<accession>A0A377HMS7</accession>
<dbReference type="Proteomes" id="UP000254512">
    <property type="component" value="Unassembled WGS sequence"/>
</dbReference>
<keyword evidence="5" id="KW-0175">Coiled coil</keyword>
<dbReference type="CDD" id="cd00082">
    <property type="entry name" value="HisKA"/>
    <property type="match status" value="1"/>
</dbReference>
<comment type="catalytic activity">
    <reaction evidence="1">
        <text>ATP + protein L-histidine = ADP + protein N-phospho-L-histidine.</text>
        <dbReference type="EC" id="2.7.13.3"/>
    </reaction>
</comment>
<dbReference type="InterPro" id="IPR003594">
    <property type="entry name" value="HATPase_dom"/>
</dbReference>
<dbReference type="GeneID" id="58897644"/>
<dbReference type="SMART" id="SM00448">
    <property type="entry name" value="REC"/>
    <property type="match status" value="1"/>
</dbReference>
<keyword evidence="8" id="KW-0808">Transferase</keyword>
<dbReference type="InterPro" id="IPR004358">
    <property type="entry name" value="Sig_transdc_His_kin-like_C"/>
</dbReference>
<feature type="domain" description="Response regulatory" evidence="7">
    <location>
        <begin position="13"/>
        <end position="129"/>
    </location>
</feature>
<dbReference type="GO" id="GO:0000155">
    <property type="term" value="F:phosphorelay sensor kinase activity"/>
    <property type="evidence" value="ECO:0007669"/>
    <property type="project" value="InterPro"/>
</dbReference>
<dbReference type="Gene3D" id="1.10.287.130">
    <property type="match status" value="1"/>
</dbReference>
<evidence type="ECO:0000256" key="1">
    <source>
        <dbReference type="ARBA" id="ARBA00000085"/>
    </source>
</evidence>
<dbReference type="EC" id="2.7.13.3" evidence="2"/>
<evidence type="ECO:0000259" key="7">
    <source>
        <dbReference type="PROSITE" id="PS50110"/>
    </source>
</evidence>
<dbReference type="EMBL" id="UGHD01000002">
    <property type="protein sequence ID" value="STO57467.1"/>
    <property type="molecule type" value="Genomic_DNA"/>
</dbReference>
<dbReference type="Pfam" id="PF00072">
    <property type="entry name" value="Response_reg"/>
    <property type="match status" value="1"/>
</dbReference>
<dbReference type="Pfam" id="PF02518">
    <property type="entry name" value="HATPase_c"/>
    <property type="match status" value="1"/>
</dbReference>
<dbReference type="Pfam" id="PF00512">
    <property type="entry name" value="HisKA"/>
    <property type="match status" value="1"/>
</dbReference>
<dbReference type="InterPro" id="IPR011006">
    <property type="entry name" value="CheY-like_superfamily"/>
</dbReference>
<dbReference type="SUPFAM" id="SSF52172">
    <property type="entry name" value="CheY-like"/>
    <property type="match status" value="1"/>
</dbReference>
<dbReference type="PROSITE" id="PS50109">
    <property type="entry name" value="HIS_KIN"/>
    <property type="match status" value="1"/>
</dbReference>
<feature type="coiled-coil region" evidence="5">
    <location>
        <begin position="131"/>
        <end position="165"/>
    </location>
</feature>
<dbReference type="STRING" id="673.AL542_16950"/>
<evidence type="ECO:0000256" key="3">
    <source>
        <dbReference type="ARBA" id="ARBA00022553"/>
    </source>
</evidence>
<dbReference type="InterPro" id="IPR036097">
    <property type="entry name" value="HisK_dim/P_sf"/>
</dbReference>
<dbReference type="SMART" id="SM00388">
    <property type="entry name" value="HisKA"/>
    <property type="match status" value="1"/>
</dbReference>
<dbReference type="InterPro" id="IPR005467">
    <property type="entry name" value="His_kinase_dom"/>
</dbReference>
<dbReference type="KEGG" id="gho:AL542_16950"/>
<reference evidence="8 9" key="1">
    <citation type="submission" date="2018-06" db="EMBL/GenBank/DDBJ databases">
        <authorList>
            <consortium name="Pathogen Informatics"/>
            <person name="Doyle S."/>
        </authorList>
    </citation>
    <scope>NUCLEOTIDE SEQUENCE [LARGE SCALE GENOMIC DNA]</scope>
    <source>
        <strain evidence="8 9">NCTC11645</strain>
    </source>
</reference>
<dbReference type="InterPro" id="IPR003661">
    <property type="entry name" value="HisK_dim/P_dom"/>
</dbReference>
<dbReference type="RefSeq" id="WP_005505418.1">
    <property type="nucleotide sequence ID" value="NZ_CP014056.2"/>
</dbReference>
<protein>
    <recommendedName>
        <fullName evidence="2">histidine kinase</fullName>
        <ecNumber evidence="2">2.7.13.3</ecNumber>
    </recommendedName>
</protein>
<dbReference type="Gene3D" id="3.40.50.2300">
    <property type="match status" value="1"/>
</dbReference>
<dbReference type="InterPro" id="IPR036890">
    <property type="entry name" value="HATPase_C_sf"/>
</dbReference>
<dbReference type="Gene3D" id="3.30.565.10">
    <property type="entry name" value="Histidine kinase-like ATPase, C-terminal domain"/>
    <property type="match status" value="1"/>
</dbReference>
<name>A0A377HMS7_GRIHO</name>
<evidence type="ECO:0000259" key="6">
    <source>
        <dbReference type="PROSITE" id="PS50109"/>
    </source>
</evidence>
<dbReference type="SUPFAM" id="SSF55874">
    <property type="entry name" value="ATPase domain of HSP90 chaperone/DNA topoisomerase II/histidine kinase"/>
    <property type="match status" value="1"/>
</dbReference>
<proteinExistence type="predicted"/>
<sequence>MTSLRNTDDKAPVIAVVDDSVTLCEMLCELLNDEGYQTQAYFSGAEALEGIKANVPDLVLLDIDMPDIDGFEVCARLKENQSLVDIPVLFISSYNKLDDKLKAFDYGALDYVTKPIHFAEVKARIKTHLSLRHYQQALEARNDELAETLNQLKAAQQQLVQADKLASLGQLTAGVAHEINNPISFIVGNGHSLIKRAERLRQYLEMVHADPQPEIATLRETLRIDDITQDLEPMVSDILEAAGRVSGIVEDLNHSCVLQAEKSEVVLNDVVALATKWVSANKALEQVIQLTPSQNIVVIGHKGQLVQVVVNLLNNAFDACKHHKYPKITVESGIDAPKAWLSITDNGKGINAADIGKIFDPFFTTKDVGKGTGLGLAISYRLVMEHHGDLLAENMPQGGARFTLKLPLGIGSR</sequence>
<evidence type="ECO:0000256" key="5">
    <source>
        <dbReference type="SAM" id="Coils"/>
    </source>
</evidence>
<feature type="domain" description="Histidine kinase" evidence="6">
    <location>
        <begin position="174"/>
        <end position="410"/>
    </location>
</feature>
<feature type="modified residue" description="4-aspartylphosphate" evidence="4">
    <location>
        <position position="62"/>
    </location>
</feature>
<gene>
    <name evidence="8" type="primary">dctB_2</name>
    <name evidence="8" type="ORF">NCTC11645_01859</name>
</gene>
<dbReference type="PROSITE" id="PS50110">
    <property type="entry name" value="RESPONSE_REGULATORY"/>
    <property type="match status" value="1"/>
</dbReference>
<evidence type="ECO:0000313" key="8">
    <source>
        <dbReference type="EMBL" id="STO57467.1"/>
    </source>
</evidence>
<dbReference type="PANTHER" id="PTHR43547">
    <property type="entry name" value="TWO-COMPONENT HISTIDINE KINASE"/>
    <property type="match status" value="1"/>
</dbReference>
<keyword evidence="3 4" id="KW-0597">Phosphoprotein</keyword>
<evidence type="ECO:0000256" key="4">
    <source>
        <dbReference type="PROSITE-ProRule" id="PRU00169"/>
    </source>
</evidence>
<evidence type="ECO:0000256" key="2">
    <source>
        <dbReference type="ARBA" id="ARBA00012438"/>
    </source>
</evidence>
<evidence type="ECO:0000313" key="9">
    <source>
        <dbReference type="Proteomes" id="UP000254512"/>
    </source>
</evidence>
<dbReference type="PRINTS" id="PR00344">
    <property type="entry name" value="BCTRLSENSOR"/>
</dbReference>
<dbReference type="SUPFAM" id="SSF47384">
    <property type="entry name" value="Homodimeric domain of signal transducing histidine kinase"/>
    <property type="match status" value="1"/>
</dbReference>
<dbReference type="PANTHER" id="PTHR43547:SF2">
    <property type="entry name" value="HYBRID SIGNAL TRANSDUCTION HISTIDINE KINASE C"/>
    <property type="match status" value="1"/>
</dbReference>
<dbReference type="InterPro" id="IPR001789">
    <property type="entry name" value="Sig_transdc_resp-reg_receiver"/>
</dbReference>
<organism evidence="8 9">
    <name type="scientific">Grimontia hollisae</name>
    <name type="common">Vibrio hollisae</name>
    <dbReference type="NCBI Taxonomy" id="673"/>
    <lineage>
        <taxon>Bacteria</taxon>
        <taxon>Pseudomonadati</taxon>
        <taxon>Pseudomonadota</taxon>
        <taxon>Gammaproteobacteria</taxon>
        <taxon>Vibrionales</taxon>
        <taxon>Vibrionaceae</taxon>
        <taxon>Grimontia</taxon>
    </lineage>
</organism>
<dbReference type="AlphaFoldDB" id="A0A377HMS7"/>
<dbReference type="SMART" id="SM00387">
    <property type="entry name" value="HATPase_c"/>
    <property type="match status" value="1"/>
</dbReference>